<feature type="compositionally biased region" description="Basic and acidic residues" evidence="1">
    <location>
        <begin position="128"/>
        <end position="137"/>
    </location>
</feature>
<gene>
    <name evidence="2" type="ORF">E3N88_44906</name>
</gene>
<feature type="region of interest" description="Disordered" evidence="1">
    <location>
        <begin position="221"/>
        <end position="246"/>
    </location>
</feature>
<sequence length="246" mass="27961">MEKRRFWFKREVKRSPDEEIKANTSLTRKPDKGRTPMTQQYPLRSSGLSSPPDQDRAGPSEMQAASDTWKSRFSAFSTRYKESLSKSTRGWKDKLFNKGSSMSNIGSEVRGDMNTGIDNISHAIERLDVRENNRENHDDDDSSSNLAERVSDASESNQNLVETAGVKTLFPRIPRKARQLMALACEVSVKDFPLGCLKTRRLDDKERPNRQWLRPAECRGSWDSAAAGSEDSGEIREVDQSREIQM</sequence>
<dbReference type="EMBL" id="SZYD01002046">
    <property type="protein sequence ID" value="KAD0020780.1"/>
    <property type="molecule type" value="Genomic_DNA"/>
</dbReference>
<evidence type="ECO:0000313" key="3">
    <source>
        <dbReference type="Proteomes" id="UP000326396"/>
    </source>
</evidence>
<keyword evidence="3" id="KW-1185">Reference proteome</keyword>
<evidence type="ECO:0000313" key="2">
    <source>
        <dbReference type="EMBL" id="KAD0020780.1"/>
    </source>
</evidence>
<feature type="compositionally biased region" description="Polar residues" evidence="1">
    <location>
        <begin position="36"/>
        <end position="52"/>
    </location>
</feature>
<feature type="region of interest" description="Disordered" evidence="1">
    <location>
        <begin position="128"/>
        <end position="158"/>
    </location>
</feature>
<proteinExistence type="predicted"/>
<reference evidence="2 3" key="1">
    <citation type="submission" date="2019-05" db="EMBL/GenBank/DDBJ databases">
        <title>Mikania micrantha, genome provides insights into the molecular mechanism of rapid growth.</title>
        <authorList>
            <person name="Liu B."/>
        </authorList>
    </citation>
    <scope>NUCLEOTIDE SEQUENCE [LARGE SCALE GENOMIC DNA]</scope>
    <source>
        <strain evidence="2">NLD-2019</strain>
        <tissue evidence="2">Leaf</tissue>
    </source>
</reference>
<evidence type="ECO:0000256" key="1">
    <source>
        <dbReference type="SAM" id="MobiDB-lite"/>
    </source>
</evidence>
<name>A0A5N6LD03_9ASTR</name>
<dbReference type="Proteomes" id="UP000326396">
    <property type="component" value="Unassembled WGS sequence"/>
</dbReference>
<organism evidence="2 3">
    <name type="scientific">Mikania micrantha</name>
    <name type="common">bitter vine</name>
    <dbReference type="NCBI Taxonomy" id="192012"/>
    <lineage>
        <taxon>Eukaryota</taxon>
        <taxon>Viridiplantae</taxon>
        <taxon>Streptophyta</taxon>
        <taxon>Embryophyta</taxon>
        <taxon>Tracheophyta</taxon>
        <taxon>Spermatophyta</taxon>
        <taxon>Magnoliopsida</taxon>
        <taxon>eudicotyledons</taxon>
        <taxon>Gunneridae</taxon>
        <taxon>Pentapetalae</taxon>
        <taxon>asterids</taxon>
        <taxon>campanulids</taxon>
        <taxon>Asterales</taxon>
        <taxon>Asteraceae</taxon>
        <taxon>Asteroideae</taxon>
        <taxon>Heliantheae alliance</taxon>
        <taxon>Eupatorieae</taxon>
        <taxon>Mikania</taxon>
    </lineage>
</organism>
<dbReference type="OrthoDB" id="1736979at2759"/>
<accession>A0A5N6LD03</accession>
<dbReference type="AlphaFoldDB" id="A0A5N6LD03"/>
<protein>
    <submittedName>
        <fullName evidence="2">Uncharacterized protein</fullName>
    </submittedName>
</protein>
<feature type="region of interest" description="Disordered" evidence="1">
    <location>
        <begin position="17"/>
        <end position="69"/>
    </location>
</feature>
<feature type="compositionally biased region" description="Basic and acidic residues" evidence="1">
    <location>
        <begin position="233"/>
        <end position="246"/>
    </location>
</feature>
<comment type="caution">
    <text evidence="2">The sequence shown here is derived from an EMBL/GenBank/DDBJ whole genome shotgun (WGS) entry which is preliminary data.</text>
</comment>